<feature type="region of interest" description="Disordered" evidence="1">
    <location>
        <begin position="1"/>
        <end position="26"/>
    </location>
</feature>
<evidence type="ECO:0000256" key="1">
    <source>
        <dbReference type="SAM" id="MobiDB-lite"/>
    </source>
</evidence>
<evidence type="ECO:0000313" key="2">
    <source>
        <dbReference type="EMBL" id="GAD14087.1"/>
    </source>
</evidence>
<dbReference type="Proteomes" id="UP000016424">
    <property type="component" value="Unassembled WGS sequence"/>
</dbReference>
<comment type="caution">
    <text evidence="2">The sequence shown here is derived from an EMBL/GenBank/DDBJ whole genome shotgun (WGS) entry which is preliminary data.</text>
</comment>
<organism evidence="2 3">
    <name type="scientific">Geobacillus kaustophilus GBlys</name>
    <dbReference type="NCBI Taxonomy" id="1337888"/>
    <lineage>
        <taxon>Bacteria</taxon>
        <taxon>Bacillati</taxon>
        <taxon>Bacillota</taxon>
        <taxon>Bacilli</taxon>
        <taxon>Bacillales</taxon>
        <taxon>Anoxybacillaceae</taxon>
        <taxon>Geobacillus</taxon>
        <taxon>Geobacillus thermoleovorans group</taxon>
    </lineage>
</organism>
<accession>U2X5P9</accession>
<evidence type="ECO:0000313" key="3">
    <source>
        <dbReference type="Proteomes" id="UP000016424"/>
    </source>
</evidence>
<feature type="compositionally biased region" description="Basic residues" evidence="1">
    <location>
        <begin position="13"/>
        <end position="26"/>
    </location>
</feature>
<gene>
    <name evidence="2" type="ORF">GBL_2304</name>
</gene>
<reference evidence="3" key="1">
    <citation type="journal article" date="2013" name="Genome">
        <title>Draft Genome Sequence of Geobacillus kaustophilus GBlys, a Lysogenic Strain with Bacteriophage phiOH2.</title>
        <authorList>
            <person name="Doi K."/>
            <person name="Mori K."/>
            <person name="Martono H."/>
            <person name="Nagayoshi Y."/>
            <person name="Fujino Y."/>
            <person name="Tashiro K."/>
            <person name="Kuhara S."/>
            <person name="Ohshima T."/>
        </authorList>
    </citation>
    <scope>NUCLEOTIDE SEQUENCE [LARGE SCALE GENOMIC DNA]</scope>
    <source>
        <strain evidence="3">GBlys</strain>
    </source>
</reference>
<protein>
    <submittedName>
        <fullName evidence="2">Uncharacterized protein</fullName>
    </submittedName>
</protein>
<name>U2X5P9_GEOKU</name>
<dbReference type="AlphaFoldDB" id="U2X5P9"/>
<proteinExistence type="predicted"/>
<dbReference type="EMBL" id="BASG01000023">
    <property type="protein sequence ID" value="GAD14087.1"/>
    <property type="molecule type" value="Genomic_DNA"/>
</dbReference>
<sequence length="45" mass="4979">MLAVPVSLDERKNKKGRRSNGPRRGRVLIFSCAPSPLGNRVERCG</sequence>